<comment type="caution">
    <text evidence="4">The sequence shown here is derived from an EMBL/GenBank/DDBJ whole genome shotgun (WGS) entry which is preliminary data.</text>
</comment>
<protein>
    <submittedName>
        <fullName evidence="4">Acyl carrier protein</fullName>
    </submittedName>
</protein>
<proteinExistence type="predicted"/>
<gene>
    <name evidence="4" type="ORF">LY56_02175</name>
</gene>
<dbReference type="SMART" id="SM00823">
    <property type="entry name" value="PKS_PP"/>
    <property type="match status" value="1"/>
</dbReference>
<evidence type="ECO:0000313" key="4">
    <source>
        <dbReference type="EMBL" id="PZX42185.1"/>
    </source>
</evidence>
<organism evidence="4 5">
    <name type="scientific">Roseinatronobacter thiooxidans</name>
    <dbReference type="NCBI Taxonomy" id="121821"/>
    <lineage>
        <taxon>Bacteria</taxon>
        <taxon>Pseudomonadati</taxon>
        <taxon>Pseudomonadota</taxon>
        <taxon>Alphaproteobacteria</taxon>
        <taxon>Rhodobacterales</taxon>
        <taxon>Paracoccaceae</taxon>
        <taxon>Roseinatronobacter</taxon>
    </lineage>
</organism>
<name>A0A2W7QUT9_9RHOB</name>
<evidence type="ECO:0000256" key="1">
    <source>
        <dbReference type="ARBA" id="ARBA00022450"/>
    </source>
</evidence>
<keyword evidence="2" id="KW-0597">Phosphoprotein</keyword>
<dbReference type="EMBL" id="QKZQ01000009">
    <property type="protein sequence ID" value="PZX42185.1"/>
    <property type="molecule type" value="Genomic_DNA"/>
</dbReference>
<dbReference type="STRING" id="121821.GCA_001870675_00581"/>
<evidence type="ECO:0000256" key="2">
    <source>
        <dbReference type="ARBA" id="ARBA00022553"/>
    </source>
</evidence>
<evidence type="ECO:0000259" key="3">
    <source>
        <dbReference type="PROSITE" id="PS50075"/>
    </source>
</evidence>
<keyword evidence="5" id="KW-1185">Reference proteome</keyword>
<accession>A0A2W7QUT9</accession>
<evidence type="ECO:0000313" key="5">
    <source>
        <dbReference type="Proteomes" id="UP000249364"/>
    </source>
</evidence>
<dbReference type="Gene3D" id="1.10.1200.10">
    <property type="entry name" value="ACP-like"/>
    <property type="match status" value="1"/>
</dbReference>
<dbReference type="RefSeq" id="WP_425438721.1">
    <property type="nucleotide sequence ID" value="NZ_MEHT01000012.1"/>
</dbReference>
<dbReference type="GO" id="GO:0031177">
    <property type="term" value="F:phosphopantetheine binding"/>
    <property type="evidence" value="ECO:0007669"/>
    <property type="project" value="InterPro"/>
</dbReference>
<dbReference type="Proteomes" id="UP000249364">
    <property type="component" value="Unassembled WGS sequence"/>
</dbReference>
<dbReference type="PROSITE" id="PS50075">
    <property type="entry name" value="CARRIER"/>
    <property type="match status" value="1"/>
</dbReference>
<reference evidence="4 5" key="1">
    <citation type="submission" date="2018-06" db="EMBL/GenBank/DDBJ databases">
        <title>Genomic Encyclopedia of Archaeal and Bacterial Type Strains, Phase II (KMG-II): from individual species to whole genera.</title>
        <authorList>
            <person name="Goeker M."/>
        </authorList>
    </citation>
    <scope>NUCLEOTIDE SEQUENCE [LARGE SCALE GENOMIC DNA]</scope>
    <source>
        <strain evidence="4 5">DSM 13087</strain>
    </source>
</reference>
<dbReference type="Pfam" id="PF00550">
    <property type="entry name" value="PP-binding"/>
    <property type="match status" value="1"/>
</dbReference>
<keyword evidence="1" id="KW-0596">Phosphopantetheine</keyword>
<feature type="domain" description="Carrier" evidence="3">
    <location>
        <begin position="10"/>
        <end position="90"/>
    </location>
</feature>
<dbReference type="InterPro" id="IPR020806">
    <property type="entry name" value="PKS_PP-bd"/>
</dbReference>
<sequence>MGLDVMQENDFIAERVKAIIAEQALMEPSDITQDSHLADLGIDSLGLVECIFGIEEAFGISVPFNANTPDQPGFDISSVGAIIAEVEKLVARQAA</sequence>
<dbReference type="InterPro" id="IPR009081">
    <property type="entry name" value="PP-bd_ACP"/>
</dbReference>
<dbReference type="InterPro" id="IPR036736">
    <property type="entry name" value="ACP-like_sf"/>
</dbReference>
<dbReference type="AlphaFoldDB" id="A0A2W7QUT9"/>
<dbReference type="SUPFAM" id="SSF47336">
    <property type="entry name" value="ACP-like"/>
    <property type="match status" value="1"/>
</dbReference>